<gene>
    <name evidence="1" type="ORF">LMG19083_01986</name>
</gene>
<accession>A0ABN9IUV9</accession>
<comment type="caution">
    <text evidence="1">The sequence shown here is derived from an EMBL/GenBank/DDBJ whole genome shotgun (WGS) entry which is preliminary data.</text>
</comment>
<organism evidence="1 2">
    <name type="scientific">Ralstonia psammae</name>
    <dbReference type="NCBI Taxonomy" id="3058598"/>
    <lineage>
        <taxon>Bacteria</taxon>
        <taxon>Pseudomonadati</taxon>
        <taxon>Pseudomonadota</taxon>
        <taxon>Betaproteobacteria</taxon>
        <taxon>Burkholderiales</taxon>
        <taxon>Burkholderiaceae</taxon>
        <taxon>Ralstonia</taxon>
    </lineage>
</organism>
<protein>
    <submittedName>
        <fullName evidence="1">Uncharacterized protein</fullName>
    </submittedName>
</protein>
<reference evidence="1 2" key="1">
    <citation type="submission" date="2023-07" db="EMBL/GenBank/DDBJ databases">
        <authorList>
            <person name="Peeters C."/>
        </authorList>
    </citation>
    <scope>NUCLEOTIDE SEQUENCE [LARGE SCALE GENOMIC DNA]</scope>
    <source>
        <strain evidence="1 2">LMG 19083</strain>
    </source>
</reference>
<dbReference type="Proteomes" id="UP001189813">
    <property type="component" value="Unassembled WGS sequence"/>
</dbReference>
<evidence type="ECO:0000313" key="1">
    <source>
        <dbReference type="EMBL" id="CAJ0790310.1"/>
    </source>
</evidence>
<proteinExistence type="predicted"/>
<dbReference type="EMBL" id="CATZBU010000004">
    <property type="protein sequence ID" value="CAJ0790310.1"/>
    <property type="molecule type" value="Genomic_DNA"/>
</dbReference>
<sequence length="120" mass="12384">MRQILEMASSVRSLQRLHSSATAQGSGLGAEIVYRMSAGGLQRGFGGVQLGGLGVDGQQKAPADHDVLELTLVGLGVRAAGLVAQNSAICRIPNPIASSTRMRACVSDPSMPESVPASQR</sequence>
<evidence type="ECO:0000313" key="2">
    <source>
        <dbReference type="Proteomes" id="UP001189813"/>
    </source>
</evidence>
<name>A0ABN9IUV9_9RALS</name>
<keyword evidence="2" id="KW-1185">Reference proteome</keyword>